<protein>
    <submittedName>
        <fullName evidence="8">Transmembrane secretion effector</fullName>
    </submittedName>
</protein>
<keyword evidence="3 6" id="KW-0812">Transmembrane</keyword>
<comment type="caution">
    <text evidence="8">The sequence shown here is derived from an EMBL/GenBank/DDBJ whole genome shotgun (WGS) entry which is preliminary data.</text>
</comment>
<evidence type="ECO:0000256" key="2">
    <source>
        <dbReference type="ARBA" id="ARBA00022475"/>
    </source>
</evidence>
<dbReference type="SUPFAM" id="SSF103473">
    <property type="entry name" value="MFS general substrate transporter"/>
    <property type="match status" value="1"/>
</dbReference>
<dbReference type="EMBL" id="QTUA01000001">
    <property type="protein sequence ID" value="REF31095.1"/>
    <property type="molecule type" value="Genomic_DNA"/>
</dbReference>
<keyword evidence="2" id="KW-1003">Cell membrane</keyword>
<evidence type="ECO:0000313" key="9">
    <source>
        <dbReference type="Proteomes" id="UP000256253"/>
    </source>
</evidence>
<feature type="transmembrane region" description="Helical" evidence="6">
    <location>
        <begin position="287"/>
        <end position="306"/>
    </location>
</feature>
<feature type="transmembrane region" description="Helical" evidence="6">
    <location>
        <begin position="75"/>
        <end position="97"/>
    </location>
</feature>
<dbReference type="PANTHER" id="PTHR23513">
    <property type="entry name" value="INTEGRAL MEMBRANE EFFLUX PROTEIN-RELATED"/>
    <property type="match status" value="1"/>
</dbReference>
<evidence type="ECO:0000313" key="8">
    <source>
        <dbReference type="EMBL" id="REF31095.1"/>
    </source>
</evidence>
<dbReference type="PANTHER" id="PTHR23513:SF6">
    <property type="entry name" value="MAJOR FACILITATOR SUPERFAMILY ASSOCIATED DOMAIN-CONTAINING PROTEIN"/>
    <property type="match status" value="1"/>
</dbReference>
<evidence type="ECO:0000256" key="1">
    <source>
        <dbReference type="ARBA" id="ARBA00004651"/>
    </source>
</evidence>
<evidence type="ECO:0000256" key="6">
    <source>
        <dbReference type="SAM" id="Phobius"/>
    </source>
</evidence>
<accession>A0A3D9UWX4</accession>
<organism evidence="8 9">
    <name type="scientific">Calidifontibacter indicus</name>
    <dbReference type="NCBI Taxonomy" id="419650"/>
    <lineage>
        <taxon>Bacteria</taxon>
        <taxon>Bacillati</taxon>
        <taxon>Actinomycetota</taxon>
        <taxon>Actinomycetes</taxon>
        <taxon>Micrococcales</taxon>
        <taxon>Dermacoccaceae</taxon>
        <taxon>Calidifontibacter</taxon>
    </lineage>
</organism>
<keyword evidence="9" id="KW-1185">Reference proteome</keyword>
<gene>
    <name evidence="8" type="ORF">DFJ65_2137</name>
</gene>
<name>A0A3D9UWX4_9MICO</name>
<dbReference type="InterPro" id="IPR036259">
    <property type="entry name" value="MFS_trans_sf"/>
</dbReference>
<dbReference type="GO" id="GO:0005886">
    <property type="term" value="C:plasma membrane"/>
    <property type="evidence" value="ECO:0007669"/>
    <property type="project" value="UniProtKB-SubCell"/>
</dbReference>
<feature type="transmembrane region" description="Helical" evidence="6">
    <location>
        <begin position="103"/>
        <end position="127"/>
    </location>
</feature>
<feature type="transmembrane region" description="Helical" evidence="6">
    <location>
        <begin position="48"/>
        <end position="68"/>
    </location>
</feature>
<dbReference type="OrthoDB" id="9815525at2"/>
<evidence type="ECO:0000256" key="5">
    <source>
        <dbReference type="ARBA" id="ARBA00023136"/>
    </source>
</evidence>
<comment type="subcellular location">
    <subcellularLocation>
        <location evidence="1">Cell membrane</location>
        <topology evidence="1">Multi-pass membrane protein</topology>
    </subcellularLocation>
</comment>
<feature type="domain" description="Major facilitator superfamily (MFS) profile" evidence="7">
    <location>
        <begin position="220"/>
        <end position="410"/>
    </location>
</feature>
<dbReference type="PRINTS" id="PR01988">
    <property type="entry name" value="EXPORTERBACE"/>
</dbReference>
<proteinExistence type="predicted"/>
<feature type="transmembrane region" description="Helical" evidence="6">
    <location>
        <begin position="257"/>
        <end position="275"/>
    </location>
</feature>
<feature type="transmembrane region" description="Helical" evidence="6">
    <location>
        <begin position="384"/>
        <end position="401"/>
    </location>
</feature>
<evidence type="ECO:0000256" key="3">
    <source>
        <dbReference type="ARBA" id="ARBA00022692"/>
    </source>
</evidence>
<evidence type="ECO:0000259" key="7">
    <source>
        <dbReference type="PROSITE" id="PS50850"/>
    </source>
</evidence>
<feature type="transmembrane region" description="Helical" evidence="6">
    <location>
        <begin position="359"/>
        <end position="378"/>
    </location>
</feature>
<keyword evidence="5 6" id="KW-0472">Membrane</keyword>
<keyword evidence="4 6" id="KW-1133">Transmembrane helix</keyword>
<dbReference type="RefSeq" id="WP_115922992.1">
    <property type="nucleotide sequence ID" value="NZ_QTUA01000001.1"/>
</dbReference>
<dbReference type="Proteomes" id="UP000256253">
    <property type="component" value="Unassembled WGS sequence"/>
</dbReference>
<reference evidence="8 9" key="1">
    <citation type="submission" date="2018-08" db="EMBL/GenBank/DDBJ databases">
        <title>Sequencing the genomes of 1000 actinobacteria strains.</title>
        <authorList>
            <person name="Klenk H.-P."/>
        </authorList>
    </citation>
    <scope>NUCLEOTIDE SEQUENCE [LARGE SCALE GENOMIC DNA]</scope>
    <source>
        <strain evidence="8 9">DSM 22967</strain>
    </source>
</reference>
<feature type="transmembrane region" description="Helical" evidence="6">
    <location>
        <begin position="312"/>
        <end position="331"/>
    </location>
</feature>
<feature type="transmembrane region" description="Helical" evidence="6">
    <location>
        <begin position="12"/>
        <end position="36"/>
    </location>
</feature>
<dbReference type="Gene3D" id="1.20.1250.20">
    <property type="entry name" value="MFS general substrate transporter like domains"/>
    <property type="match status" value="2"/>
</dbReference>
<dbReference type="InterPro" id="IPR011701">
    <property type="entry name" value="MFS"/>
</dbReference>
<dbReference type="PROSITE" id="PS50850">
    <property type="entry name" value="MFS"/>
    <property type="match status" value="1"/>
</dbReference>
<sequence length="410" mass="42920">MDDTAANQQFGRYWRAAAVSGFGSYVTLFALQMVVILTLHGSATEVGWLYAARWMPFLVLGLIVGAIVDGRRRLPLMIGTDLAQAILLLAIPLLWWLDQLTLASLLVVVVLYGSASVVNGAATMSFLPRVVDRAHLQRAHARIDGADAVASTSGPAIGGLLVSAVGAPAAVLFDSLTYLYSAMTLRRIRIEEPPARTGITVRRLVADIGDGVRWSYGGSGLRPLAIATHGWFVGNAIVGVVLAPYAYRMLGLSPFEFGVVGAIGGVGALIGAGVTTRVGRRLGTGRTIVLCHVITVGAVGALAGAGAVRGSFGAVLLLSVGQWLYGLAMGMSNSHEMSYRQLVTPDELQARTNTTLRSLNRAIAMVAAPIAGILADTWGFRPMLVAAAGVFALVAIGLYAAPFRTATAPV</sequence>
<dbReference type="InterPro" id="IPR022324">
    <property type="entry name" value="Bacilysin_exporter_BacE_put"/>
</dbReference>
<dbReference type="AlphaFoldDB" id="A0A3D9UWX4"/>
<dbReference type="CDD" id="cd06173">
    <property type="entry name" value="MFS_MefA_like"/>
    <property type="match status" value="1"/>
</dbReference>
<dbReference type="Pfam" id="PF07690">
    <property type="entry name" value="MFS_1"/>
    <property type="match status" value="1"/>
</dbReference>
<dbReference type="InterPro" id="IPR020846">
    <property type="entry name" value="MFS_dom"/>
</dbReference>
<evidence type="ECO:0000256" key="4">
    <source>
        <dbReference type="ARBA" id="ARBA00022989"/>
    </source>
</evidence>
<dbReference type="GO" id="GO:0022857">
    <property type="term" value="F:transmembrane transporter activity"/>
    <property type="evidence" value="ECO:0007669"/>
    <property type="project" value="InterPro"/>
</dbReference>
<feature type="transmembrane region" description="Helical" evidence="6">
    <location>
        <begin position="224"/>
        <end position="245"/>
    </location>
</feature>